<protein>
    <submittedName>
        <fullName evidence="1">Uncharacterized protein</fullName>
    </submittedName>
</protein>
<dbReference type="AlphaFoldDB" id="A0A6N9JIM7"/>
<comment type="caution">
    <text evidence="1">The sequence shown here is derived from an EMBL/GenBank/DDBJ whole genome shotgun (WGS) entry which is preliminary data.</text>
</comment>
<gene>
    <name evidence="1" type="ORF">GT464_06225</name>
</gene>
<accession>A0A6N9JIM7</accession>
<evidence type="ECO:0000313" key="1">
    <source>
        <dbReference type="EMBL" id="MZJ39544.1"/>
    </source>
</evidence>
<dbReference type="Proteomes" id="UP000469380">
    <property type="component" value="Unassembled WGS sequence"/>
</dbReference>
<evidence type="ECO:0000313" key="2">
    <source>
        <dbReference type="Proteomes" id="UP000469380"/>
    </source>
</evidence>
<dbReference type="RefSeq" id="WP_161160496.1">
    <property type="nucleotide sequence ID" value="NZ_WWSR01000009.1"/>
</dbReference>
<name>A0A6N9JIM7_9ACTN</name>
<sequence>MSEALDICEVAARALRGGGIDAKARPLSAIDKKDGTVVRLMPSVTRRTYMDGTRLLDCCLQVVSKALDEYEPMGTCERAARILEAADLSSGNGSYEIVGLAEQDGDIERVAIGTDMRHVWAVRIVAKIIRQ</sequence>
<proteinExistence type="predicted"/>
<dbReference type="EMBL" id="WWSR01000009">
    <property type="protein sequence ID" value="MZJ39544.1"/>
    <property type="molecule type" value="Genomic_DNA"/>
</dbReference>
<organism evidence="1 2">
    <name type="scientific">Collinsella aerofaciens</name>
    <dbReference type="NCBI Taxonomy" id="74426"/>
    <lineage>
        <taxon>Bacteria</taxon>
        <taxon>Bacillati</taxon>
        <taxon>Actinomycetota</taxon>
        <taxon>Coriobacteriia</taxon>
        <taxon>Coriobacteriales</taxon>
        <taxon>Coriobacteriaceae</taxon>
        <taxon>Collinsella</taxon>
    </lineage>
</organism>
<reference evidence="1 2" key="1">
    <citation type="journal article" date="2019" name="Nat. Med.">
        <title>A library of human gut bacterial isolates paired with longitudinal multiomics data enables mechanistic microbiome research.</title>
        <authorList>
            <person name="Poyet M."/>
            <person name="Groussin M."/>
            <person name="Gibbons S.M."/>
            <person name="Avila-Pacheco J."/>
            <person name="Jiang X."/>
            <person name="Kearney S.M."/>
            <person name="Perrotta A.R."/>
            <person name="Berdy B."/>
            <person name="Zhao S."/>
            <person name="Lieberman T.D."/>
            <person name="Swanson P.K."/>
            <person name="Smith M."/>
            <person name="Roesemann S."/>
            <person name="Alexander J.E."/>
            <person name="Rich S.A."/>
            <person name="Livny J."/>
            <person name="Vlamakis H."/>
            <person name="Clish C."/>
            <person name="Bullock K."/>
            <person name="Deik A."/>
            <person name="Scott J."/>
            <person name="Pierce K.A."/>
            <person name="Xavier R.J."/>
            <person name="Alm E.J."/>
        </authorList>
    </citation>
    <scope>NUCLEOTIDE SEQUENCE [LARGE SCALE GENOMIC DNA]</scope>
    <source>
        <strain evidence="1 2">BIOML-A20</strain>
    </source>
</reference>